<keyword evidence="2 4" id="KW-0732">Signal</keyword>
<dbReference type="SMART" id="SM00369">
    <property type="entry name" value="LRR_TYP"/>
    <property type="match status" value="6"/>
</dbReference>
<dbReference type="Pfam" id="PF13855">
    <property type="entry name" value="LRR_8"/>
    <property type="match status" value="3"/>
</dbReference>
<dbReference type="PANTHER" id="PTHR24373">
    <property type="entry name" value="SLIT RELATED LEUCINE-RICH REPEAT NEURONAL PROTEIN"/>
    <property type="match status" value="1"/>
</dbReference>
<keyword evidence="6" id="KW-1185">Reference proteome</keyword>
<evidence type="ECO:0000256" key="4">
    <source>
        <dbReference type="SAM" id="SignalP"/>
    </source>
</evidence>
<reference evidence="5" key="1">
    <citation type="submission" date="2025-08" db="UniProtKB">
        <authorList>
            <consortium name="Ensembl"/>
        </authorList>
    </citation>
    <scope>IDENTIFICATION</scope>
</reference>
<organism evidence="5 6">
    <name type="scientific">Eptatretus burgeri</name>
    <name type="common">Inshore hagfish</name>
    <dbReference type="NCBI Taxonomy" id="7764"/>
    <lineage>
        <taxon>Eukaryota</taxon>
        <taxon>Metazoa</taxon>
        <taxon>Chordata</taxon>
        <taxon>Craniata</taxon>
        <taxon>Vertebrata</taxon>
        <taxon>Cyclostomata</taxon>
        <taxon>Myxini</taxon>
        <taxon>Myxiniformes</taxon>
        <taxon>Myxinidae</taxon>
        <taxon>Eptatretinae</taxon>
        <taxon>Eptatretus</taxon>
    </lineage>
</organism>
<keyword evidence="3" id="KW-0677">Repeat</keyword>
<dbReference type="InterPro" id="IPR032675">
    <property type="entry name" value="LRR_dom_sf"/>
</dbReference>
<dbReference type="OMA" id="CIDTQEP"/>
<feature type="chain" id="PRO_5034056325" evidence="4">
    <location>
        <begin position="19"/>
        <end position="330"/>
    </location>
</feature>
<sequence>MNLLLLPLLLLNISRTWCIRNDCLPVCRCHTLSYGPFESLRLTHVDCSDQYSNSGGKWYNASIPKYLPLDSISLDLSSNRLNALKPGMLHGPGYTTLTTLDLSRNPLEHLGPNVLSGLFYLDFLNLSHTGLQVLDLRMLQGLSLSDLDLSHNHLQNVSLDTFVTGRIGRPLNLRLSDNGLTSIIRHTGGTKLKLRFLDLSQNLLSVVPSHTLQGLPLRHLDLSENFISTLPPKAFDGLSELIHLNLRAMRGQLSSISHHAFSGLINLHEMDISGNPALAVLSPDIFQGLHSLRELRITGTAHETASAAPTLCTEYGPDGWMDCGNIGDFP</sequence>
<keyword evidence="1" id="KW-0433">Leucine-rich repeat</keyword>
<protein>
    <submittedName>
        <fullName evidence="5">Uncharacterized protein</fullName>
    </submittedName>
</protein>
<dbReference type="GO" id="GO:0005615">
    <property type="term" value="C:extracellular space"/>
    <property type="evidence" value="ECO:0007669"/>
    <property type="project" value="TreeGrafter"/>
</dbReference>
<dbReference type="Ensembl" id="ENSEBUT00000023481.1">
    <property type="protein sequence ID" value="ENSEBUP00000022905.1"/>
    <property type="gene ID" value="ENSEBUG00000014114.1"/>
</dbReference>
<dbReference type="PANTHER" id="PTHR24373:SF352">
    <property type="entry name" value="TSUKUSHI"/>
    <property type="match status" value="1"/>
</dbReference>
<dbReference type="GeneTree" id="ENSGT00940000164586"/>
<dbReference type="PROSITE" id="PS51450">
    <property type="entry name" value="LRR"/>
    <property type="match status" value="2"/>
</dbReference>
<dbReference type="GO" id="GO:0031012">
    <property type="term" value="C:extracellular matrix"/>
    <property type="evidence" value="ECO:0007669"/>
    <property type="project" value="TreeGrafter"/>
</dbReference>
<evidence type="ECO:0000256" key="3">
    <source>
        <dbReference type="ARBA" id="ARBA00022737"/>
    </source>
</evidence>
<dbReference type="Gene3D" id="3.80.10.10">
    <property type="entry name" value="Ribonuclease Inhibitor"/>
    <property type="match status" value="2"/>
</dbReference>
<dbReference type="AlphaFoldDB" id="A0A8C4R2W5"/>
<evidence type="ECO:0000256" key="2">
    <source>
        <dbReference type="ARBA" id="ARBA00022729"/>
    </source>
</evidence>
<dbReference type="InterPro" id="IPR001611">
    <property type="entry name" value="Leu-rich_rpt"/>
</dbReference>
<reference evidence="5" key="2">
    <citation type="submission" date="2025-09" db="UniProtKB">
        <authorList>
            <consortium name="Ensembl"/>
        </authorList>
    </citation>
    <scope>IDENTIFICATION</scope>
</reference>
<feature type="signal peptide" evidence="4">
    <location>
        <begin position="1"/>
        <end position="18"/>
    </location>
</feature>
<dbReference type="SUPFAM" id="SSF52058">
    <property type="entry name" value="L domain-like"/>
    <property type="match status" value="1"/>
</dbReference>
<dbReference type="Pfam" id="PF00560">
    <property type="entry name" value="LRR_1"/>
    <property type="match status" value="1"/>
</dbReference>
<evidence type="ECO:0000313" key="6">
    <source>
        <dbReference type="Proteomes" id="UP000694388"/>
    </source>
</evidence>
<proteinExistence type="predicted"/>
<evidence type="ECO:0000256" key="1">
    <source>
        <dbReference type="ARBA" id="ARBA00022614"/>
    </source>
</evidence>
<dbReference type="Proteomes" id="UP000694388">
    <property type="component" value="Unplaced"/>
</dbReference>
<dbReference type="InterPro" id="IPR003591">
    <property type="entry name" value="Leu-rich_rpt_typical-subtyp"/>
</dbReference>
<accession>A0A8C4R2W5</accession>
<evidence type="ECO:0000313" key="5">
    <source>
        <dbReference type="Ensembl" id="ENSEBUP00000022905.1"/>
    </source>
</evidence>
<dbReference type="InterPro" id="IPR050328">
    <property type="entry name" value="Dev_Immune_Receptor"/>
</dbReference>
<name>A0A8C4R2W5_EPTBU</name>